<dbReference type="EMBL" id="FRCB01000008">
    <property type="protein sequence ID" value="SHM48712.1"/>
    <property type="molecule type" value="Genomic_DNA"/>
</dbReference>
<evidence type="ECO:0000313" key="1">
    <source>
        <dbReference type="EMBL" id="SHM48712.1"/>
    </source>
</evidence>
<gene>
    <name evidence="1" type="ORF">SAMN05443432_10866</name>
</gene>
<dbReference type="Pfam" id="PF21813">
    <property type="entry name" value="DUF6882"/>
    <property type="match status" value="1"/>
</dbReference>
<name>A0A1M7J6Z3_9RHOB</name>
<dbReference type="AlphaFoldDB" id="A0A1M7J6Z3"/>
<sequence length="176" mass="19495">MNPILLEFAGRMADQGATQLPETFRQMAVNARFFLGTRMAGGALAQRLDAVTGFRLNLEKGRLVLSFEDAPDLSVEAQIIGTWSDDGSWMWGWGHPEVPEPMQQAAWAVQQFGERQEIEELLTRGGPTEEERAREYMAICAYISDADGVFMGDHGGGGQVCVCYYQNDQLKGLLSE</sequence>
<organism evidence="1 2">
    <name type="scientific">Roseovarius litoreus</name>
    <dbReference type="NCBI Taxonomy" id="1155722"/>
    <lineage>
        <taxon>Bacteria</taxon>
        <taxon>Pseudomonadati</taxon>
        <taxon>Pseudomonadota</taxon>
        <taxon>Alphaproteobacteria</taxon>
        <taxon>Rhodobacterales</taxon>
        <taxon>Roseobacteraceae</taxon>
        <taxon>Roseovarius</taxon>
    </lineage>
</organism>
<reference evidence="1 2" key="1">
    <citation type="submission" date="2016-11" db="EMBL/GenBank/DDBJ databases">
        <authorList>
            <person name="Varghese N."/>
            <person name="Submissions S."/>
        </authorList>
    </citation>
    <scope>NUCLEOTIDE SEQUENCE [LARGE SCALE GENOMIC DNA]</scope>
    <source>
        <strain evidence="1 2">DSM 28249</strain>
    </source>
</reference>
<dbReference type="RefSeq" id="WP_149780305.1">
    <property type="nucleotide sequence ID" value="NZ_FRCB01000008.1"/>
</dbReference>
<proteinExistence type="predicted"/>
<evidence type="ECO:0000313" key="2">
    <source>
        <dbReference type="Proteomes" id="UP000322545"/>
    </source>
</evidence>
<dbReference type="InterPro" id="IPR049249">
    <property type="entry name" value="DUF6882"/>
</dbReference>
<protein>
    <submittedName>
        <fullName evidence="1">Uncharacterized protein</fullName>
    </submittedName>
</protein>
<keyword evidence="2" id="KW-1185">Reference proteome</keyword>
<dbReference type="Proteomes" id="UP000322545">
    <property type="component" value="Unassembled WGS sequence"/>
</dbReference>
<accession>A0A1M7J6Z3</accession>